<name>A0A834YM47_TETSI</name>
<dbReference type="Pfam" id="PF04083">
    <property type="entry name" value="Abhydro_lipase"/>
    <property type="match status" value="1"/>
</dbReference>
<dbReference type="Proteomes" id="UP000655225">
    <property type="component" value="Unassembled WGS sequence"/>
</dbReference>
<reference evidence="2 3" key="1">
    <citation type="submission" date="2020-04" db="EMBL/GenBank/DDBJ databases">
        <title>Plant Genome Project.</title>
        <authorList>
            <person name="Zhang R.-G."/>
        </authorList>
    </citation>
    <scope>NUCLEOTIDE SEQUENCE [LARGE SCALE GENOMIC DNA]</scope>
    <source>
        <strain evidence="2">YNK0</strain>
        <tissue evidence="2">Leaf</tissue>
    </source>
</reference>
<dbReference type="SUPFAM" id="SSF53474">
    <property type="entry name" value="alpha/beta-Hydrolases"/>
    <property type="match status" value="1"/>
</dbReference>
<dbReference type="GO" id="GO:0006629">
    <property type="term" value="P:lipid metabolic process"/>
    <property type="evidence" value="ECO:0007669"/>
    <property type="project" value="InterPro"/>
</dbReference>
<gene>
    <name evidence="2" type="ORF">HHK36_025147</name>
</gene>
<evidence type="ECO:0000313" key="3">
    <source>
        <dbReference type="Proteomes" id="UP000655225"/>
    </source>
</evidence>
<dbReference type="EMBL" id="JABCRI010000018">
    <property type="protein sequence ID" value="KAF8390620.1"/>
    <property type="molecule type" value="Genomic_DNA"/>
</dbReference>
<comment type="caution">
    <text evidence="2">The sequence shown here is derived from an EMBL/GenBank/DDBJ whole genome shotgun (WGS) entry which is preliminary data.</text>
</comment>
<organism evidence="2 3">
    <name type="scientific">Tetracentron sinense</name>
    <name type="common">Spur-leaf</name>
    <dbReference type="NCBI Taxonomy" id="13715"/>
    <lineage>
        <taxon>Eukaryota</taxon>
        <taxon>Viridiplantae</taxon>
        <taxon>Streptophyta</taxon>
        <taxon>Embryophyta</taxon>
        <taxon>Tracheophyta</taxon>
        <taxon>Spermatophyta</taxon>
        <taxon>Magnoliopsida</taxon>
        <taxon>Trochodendrales</taxon>
        <taxon>Trochodendraceae</taxon>
        <taxon>Tetracentron</taxon>
    </lineage>
</organism>
<protein>
    <recommendedName>
        <fullName evidence="1">Partial AB-hydrolase lipase domain-containing protein</fullName>
    </recommendedName>
</protein>
<dbReference type="PANTHER" id="PTHR11005">
    <property type="entry name" value="LYSOSOMAL ACID LIPASE-RELATED"/>
    <property type="match status" value="1"/>
</dbReference>
<dbReference type="OMA" id="AYDWGIL"/>
<dbReference type="InterPro" id="IPR006693">
    <property type="entry name" value="AB_hydrolase_lipase"/>
</dbReference>
<keyword evidence="3" id="KW-1185">Reference proteome</keyword>
<accession>A0A834YM47</accession>
<evidence type="ECO:0000259" key="1">
    <source>
        <dbReference type="Pfam" id="PF04083"/>
    </source>
</evidence>
<dbReference type="Gene3D" id="3.40.50.1820">
    <property type="entry name" value="alpha/beta hydrolase"/>
    <property type="match status" value="2"/>
</dbReference>
<proteinExistence type="predicted"/>
<sequence length="392" mass="43281">MQLAEIPLFLDPATHQPVSAPTVREQSVGQRVEVGEKVYRIEGLHENDKSRGILCQREPHRAYGSSRAIFGLTGVAPAPPPVGLCESSVIVHGYKCQEFQVKTEDGYVLSIQRISGGRAGGGGKNKQPVLLQHGVLVDGMTWVLNSPNESLAFILADNDLDDYWNWSWDELVAYDLPATFDFVYRQTGQKMDYVGHSLGTLIALASFSEGKLMDQLRSAALLSPIAYLNHMTTALGTVAAKAFVGEITTLLGFAEFNPEGELVAKFLKSLCSNPWIDCYDLLTSFTAVRDGIVTKYDYGNANSNMEYYGQSKPPIYNLSNIPHNLPLFISYGGQDALSDAQDVELLLDSLKFHDGDKLTVQFIKDYAHADFIMGVSAKEIVYNAMLSFFKRQ</sequence>
<dbReference type="AlphaFoldDB" id="A0A834YM47"/>
<evidence type="ECO:0000313" key="2">
    <source>
        <dbReference type="EMBL" id="KAF8390620.1"/>
    </source>
</evidence>
<feature type="domain" description="Partial AB-hydrolase lipase" evidence="1">
    <location>
        <begin position="91"/>
        <end position="145"/>
    </location>
</feature>
<dbReference type="OrthoDB" id="9974421at2759"/>
<dbReference type="InterPro" id="IPR029058">
    <property type="entry name" value="AB_hydrolase_fold"/>
</dbReference>